<dbReference type="EMBL" id="JJMM01000008">
    <property type="protein sequence ID" value="KDR95948.1"/>
    <property type="molecule type" value="Genomic_DNA"/>
</dbReference>
<gene>
    <name evidence="1" type="ORF">CLIT_8c01170</name>
</gene>
<keyword evidence="2" id="KW-1185">Reference proteome</keyword>
<reference evidence="1 2" key="1">
    <citation type="submission" date="2014-03" db="EMBL/GenBank/DDBJ databases">
        <title>Genome sequence of Clostridium litorale W6, DSM 5388.</title>
        <authorList>
            <person name="Poehlein A."/>
            <person name="Jagirdar A."/>
            <person name="Khonsari B."/>
            <person name="Chibani C.M."/>
            <person name="Gutierrez Gutierrez D.A."/>
            <person name="Davydova E."/>
            <person name="Alghaithi H.S."/>
            <person name="Nair K.P."/>
            <person name="Dhamotharan K."/>
            <person name="Chandran L."/>
            <person name="G W."/>
            <person name="Daniel R."/>
        </authorList>
    </citation>
    <scope>NUCLEOTIDE SEQUENCE [LARGE SCALE GENOMIC DNA]</scope>
    <source>
        <strain evidence="1 2">W6</strain>
    </source>
</reference>
<organism evidence="1 2">
    <name type="scientific">Peptoclostridium litorale DSM 5388</name>
    <dbReference type="NCBI Taxonomy" id="1121324"/>
    <lineage>
        <taxon>Bacteria</taxon>
        <taxon>Bacillati</taxon>
        <taxon>Bacillota</taxon>
        <taxon>Clostridia</taxon>
        <taxon>Peptostreptococcales</taxon>
        <taxon>Peptoclostridiaceae</taxon>
        <taxon>Peptoclostridium</taxon>
    </lineage>
</organism>
<evidence type="ECO:0000313" key="2">
    <source>
        <dbReference type="Proteomes" id="UP000027946"/>
    </source>
</evidence>
<sequence length="36" mass="4097">MEEYASSIENLSAFSEKLSLMAHSLEDEIGMFKTKE</sequence>
<name>A0A069RGL7_PEPLI</name>
<evidence type="ECO:0000313" key="1">
    <source>
        <dbReference type="EMBL" id="KDR95948.1"/>
    </source>
</evidence>
<protein>
    <submittedName>
        <fullName evidence="1">Uncharacterized protein</fullName>
    </submittedName>
</protein>
<dbReference type="Proteomes" id="UP000027946">
    <property type="component" value="Unassembled WGS sequence"/>
</dbReference>
<accession>A0A069RGL7</accession>
<dbReference type="AlphaFoldDB" id="A0A069RGL7"/>
<comment type="caution">
    <text evidence="1">The sequence shown here is derived from an EMBL/GenBank/DDBJ whole genome shotgun (WGS) entry which is preliminary data.</text>
</comment>
<proteinExistence type="predicted"/>
<dbReference type="STRING" id="1121324.CLIT_8c01170"/>